<reference evidence="1 2" key="1">
    <citation type="submission" date="2019-03" db="EMBL/GenBank/DDBJ databases">
        <title>Single cell metagenomics reveals metabolic interactions within the superorganism composed of flagellate Streblomastix strix and complex community of Bacteroidetes bacteria on its surface.</title>
        <authorList>
            <person name="Treitli S.C."/>
            <person name="Kolisko M."/>
            <person name="Husnik F."/>
            <person name="Keeling P."/>
            <person name="Hampl V."/>
        </authorList>
    </citation>
    <scope>NUCLEOTIDE SEQUENCE [LARGE SCALE GENOMIC DNA]</scope>
    <source>
        <strain evidence="1">ST1C</strain>
    </source>
</reference>
<organism evidence="1 2">
    <name type="scientific">Streblomastix strix</name>
    <dbReference type="NCBI Taxonomy" id="222440"/>
    <lineage>
        <taxon>Eukaryota</taxon>
        <taxon>Metamonada</taxon>
        <taxon>Preaxostyla</taxon>
        <taxon>Oxymonadida</taxon>
        <taxon>Streblomastigidae</taxon>
        <taxon>Streblomastix</taxon>
    </lineage>
</organism>
<dbReference type="AlphaFoldDB" id="A0A5J4QNG0"/>
<name>A0A5J4QNG0_9EUKA</name>
<accession>A0A5J4QNG0</accession>
<protein>
    <submittedName>
        <fullName evidence="1">Uncharacterized protein</fullName>
    </submittedName>
</protein>
<feature type="non-terminal residue" evidence="1">
    <location>
        <position position="1"/>
    </location>
</feature>
<proteinExistence type="predicted"/>
<dbReference type="Proteomes" id="UP000324800">
    <property type="component" value="Unassembled WGS sequence"/>
</dbReference>
<evidence type="ECO:0000313" key="1">
    <source>
        <dbReference type="EMBL" id="KAA6322203.1"/>
    </source>
</evidence>
<evidence type="ECO:0000313" key="2">
    <source>
        <dbReference type="Proteomes" id="UP000324800"/>
    </source>
</evidence>
<sequence length="21" mass="2564">PIARIDNFFYPPLFFDFNQVC</sequence>
<comment type="caution">
    <text evidence="1">The sequence shown here is derived from an EMBL/GenBank/DDBJ whole genome shotgun (WGS) entry which is preliminary data.</text>
</comment>
<dbReference type="EMBL" id="SNRW01044995">
    <property type="protein sequence ID" value="KAA6322203.1"/>
    <property type="molecule type" value="Genomic_DNA"/>
</dbReference>
<gene>
    <name evidence="1" type="ORF">EZS28_054462</name>
</gene>